<dbReference type="AlphaFoldDB" id="A0A086T5Y8"/>
<evidence type="ECO:0000313" key="3">
    <source>
        <dbReference type="EMBL" id="KFH44770.1"/>
    </source>
</evidence>
<evidence type="ECO:0000256" key="1">
    <source>
        <dbReference type="SAM" id="MobiDB-lite"/>
    </source>
</evidence>
<reference evidence="4" key="1">
    <citation type="journal article" date="2014" name="Genome Announc.">
        <title>Genome sequence and annotation of Acremonium chrysogenum, producer of the beta-lactam antibiotic cephalosporin C.</title>
        <authorList>
            <person name="Terfehr D."/>
            <person name="Dahlmann T.A."/>
            <person name="Specht T."/>
            <person name="Zadra I."/>
            <person name="Kuernsteiner H."/>
            <person name="Kueck U."/>
        </authorList>
    </citation>
    <scope>NUCLEOTIDE SEQUENCE [LARGE SCALE GENOMIC DNA]</scope>
    <source>
        <strain evidence="4">ATCC 11550 / CBS 779.69 / DSM 880 / IAM 14645 / JCM 23072 / IMI 49137</strain>
    </source>
</reference>
<feature type="compositionally biased region" description="Basic and acidic residues" evidence="1">
    <location>
        <begin position="325"/>
        <end position="342"/>
    </location>
</feature>
<evidence type="ECO:0000256" key="2">
    <source>
        <dbReference type="SAM" id="Phobius"/>
    </source>
</evidence>
<organism evidence="3 4">
    <name type="scientific">Hapsidospora chrysogenum (strain ATCC 11550 / CBS 779.69 / DSM 880 / IAM 14645 / JCM 23072 / IMI 49137)</name>
    <name type="common">Acremonium chrysogenum</name>
    <dbReference type="NCBI Taxonomy" id="857340"/>
    <lineage>
        <taxon>Eukaryota</taxon>
        <taxon>Fungi</taxon>
        <taxon>Dikarya</taxon>
        <taxon>Ascomycota</taxon>
        <taxon>Pezizomycotina</taxon>
        <taxon>Sordariomycetes</taxon>
        <taxon>Hypocreomycetidae</taxon>
        <taxon>Hypocreales</taxon>
        <taxon>Bionectriaceae</taxon>
        <taxon>Hapsidospora</taxon>
    </lineage>
</organism>
<proteinExistence type="predicted"/>
<protein>
    <recommendedName>
        <fullName evidence="5">Major facilitator superfamily transporter</fullName>
    </recommendedName>
</protein>
<accession>A0A086T5Y8</accession>
<dbReference type="STRING" id="857340.A0A086T5Y8"/>
<keyword evidence="4" id="KW-1185">Reference proteome</keyword>
<sequence>MFTPPVRRILRPKSLLLGTLITFTVYYLFFSGPTRGLVPYYHEGQSSGSRSGGVLDNSKHTKDDWDINIEQIRGWSDPDDHEDPNDVEPGYETDGKVRNEGQISKLQHEKDMRKLWRYLYKASKDDPNSELIYGNTIDTIAYQENRTDQLESLLTEDPDVEVSFTEEQPVRFNPYPDYNSDEWKASNRAPYVPCKGATGELIEDLLVFKGRPHDFPDPKMGTYDKLGLDANLCWERETRLGPYGFVPQMKKMAGETMPVEWDNVNWGDLQRRCIHQNSKRYDLNKSRKNPYLHAYPETSHFAEAILEAQPPTSNPVPGKSSSGKSDGDLKMSKEQKPAKIEGRVSSGGFDSSEDERASDDFTPEKRTAVLLRSYTGKVYTENDKHFIRAMISELSLKSGGEYEIFLLVHVKDPNLRIFDDPETYQYVLRENIPPEFHGLTILWNDEVVWNIYTEMKDDDERSVHSAQWLSVQKFSHDHPQFDFIWNWEMDFRYTGHHYDLLDRLSSFAREQPRKGLWERNERWYVPEYHGEYDSDFRKDIEERYGNDSVWGPPDLPFISPVGPKPPVDSPGEDNYIWGVGEDADVITLGPIFNPVNSNWIIGTHIWGYSDGIHPKTDLPRRTTIVTHSRVSKRLLDIMHVENMRGNHVASEMTPQTVALHHGFKAVFAPHPVFMDRDWSGSFVNKWFNPGTNGESGGYGSPMGWGRERRYQGTTWYYRAEPPNRLFNNWMGWIDTDIGGKRWEKEHGRPCLPSILLHPIKDSEPTDAGHQTRFELAYG</sequence>
<dbReference type="PANTHER" id="PTHR36205:SF2">
    <property type="entry name" value="MAJOR FACILITATOR SUPERFAMILY TRANSPORTER"/>
    <property type="match status" value="1"/>
</dbReference>
<keyword evidence="2" id="KW-0472">Membrane</keyword>
<dbReference type="EMBL" id="JPKY01000043">
    <property type="protein sequence ID" value="KFH44770.1"/>
    <property type="molecule type" value="Genomic_DNA"/>
</dbReference>
<feature type="transmembrane region" description="Helical" evidence="2">
    <location>
        <begin position="12"/>
        <end position="30"/>
    </location>
</feature>
<gene>
    <name evidence="3" type="ORF">ACRE_044440</name>
</gene>
<comment type="caution">
    <text evidence="3">The sequence shown here is derived from an EMBL/GenBank/DDBJ whole genome shotgun (WGS) entry which is preliminary data.</text>
</comment>
<keyword evidence="2" id="KW-1133">Transmembrane helix</keyword>
<dbReference type="OrthoDB" id="3353407at2759"/>
<name>A0A086T5Y8_HAPC1</name>
<dbReference type="Pfam" id="PF11885">
    <property type="entry name" value="DUF3405"/>
    <property type="match status" value="1"/>
</dbReference>
<dbReference type="InterPro" id="IPR021822">
    <property type="entry name" value="DUF3405"/>
</dbReference>
<dbReference type="PANTHER" id="PTHR36205">
    <property type="entry name" value="CHROMOSOME 19, WHOLE GENOME SHOTGUN SEQUENCE"/>
    <property type="match status" value="1"/>
</dbReference>
<evidence type="ECO:0000313" key="4">
    <source>
        <dbReference type="Proteomes" id="UP000029964"/>
    </source>
</evidence>
<keyword evidence="2" id="KW-0812">Transmembrane</keyword>
<dbReference type="Proteomes" id="UP000029964">
    <property type="component" value="Unassembled WGS sequence"/>
</dbReference>
<evidence type="ECO:0008006" key="5">
    <source>
        <dbReference type="Google" id="ProtNLM"/>
    </source>
</evidence>
<dbReference type="HOGENOM" id="CLU_009650_2_0_1"/>
<feature type="region of interest" description="Disordered" evidence="1">
    <location>
        <begin position="71"/>
        <end position="96"/>
    </location>
</feature>
<feature type="region of interest" description="Disordered" evidence="1">
    <location>
        <begin position="309"/>
        <end position="361"/>
    </location>
</feature>
<feature type="compositionally biased region" description="Acidic residues" evidence="1">
    <location>
        <begin position="77"/>
        <end position="91"/>
    </location>
</feature>